<organism evidence="1 2">
    <name type="scientific">Fusobacterium nucleatum subsp. polymorphum</name>
    <name type="common">Fusobacterium polymorphum</name>
    <dbReference type="NCBI Taxonomy" id="76857"/>
    <lineage>
        <taxon>Bacteria</taxon>
        <taxon>Fusobacteriati</taxon>
        <taxon>Fusobacteriota</taxon>
        <taxon>Fusobacteriia</taxon>
        <taxon>Fusobacteriales</taxon>
        <taxon>Fusobacteriaceae</taxon>
        <taxon>Fusobacterium</taxon>
    </lineage>
</organism>
<dbReference type="Proteomes" id="UP000222862">
    <property type="component" value="Unassembled WGS sequence"/>
</dbReference>
<evidence type="ECO:0000313" key="1">
    <source>
        <dbReference type="EMBL" id="PGH20607.1"/>
    </source>
</evidence>
<dbReference type="Pfam" id="PF10711">
    <property type="entry name" value="DUF2513"/>
    <property type="match status" value="1"/>
</dbReference>
<name>A0A2B7YJ10_FUSNP</name>
<dbReference type="InterPro" id="IPR019650">
    <property type="entry name" value="DUF2513"/>
</dbReference>
<evidence type="ECO:0008006" key="3">
    <source>
        <dbReference type="Google" id="ProtNLM"/>
    </source>
</evidence>
<dbReference type="EMBL" id="NJGI01000005">
    <property type="protein sequence ID" value="PGH20607.1"/>
    <property type="molecule type" value="Genomic_DNA"/>
</dbReference>
<reference evidence="1 2" key="1">
    <citation type="submission" date="2017-06" db="EMBL/GenBank/DDBJ databases">
        <title>Genome sequencing of Fusobacterium nucleatum subsp. polymorphum KCOM 1232 (=ChDC F37).</title>
        <authorList>
            <person name="Kook J.-K."/>
            <person name="Park S.-N."/>
            <person name="Lim Y.K."/>
            <person name="Roh H."/>
        </authorList>
    </citation>
    <scope>NUCLEOTIDE SEQUENCE [LARGE SCALE GENOMIC DNA]</scope>
    <source>
        <strain evidence="2">KCOM 1232 ( ChDC F37)</strain>
    </source>
</reference>
<dbReference type="AlphaFoldDB" id="A0A2B7YJ10"/>
<proteinExistence type="predicted"/>
<accession>A0A2B7YJ10</accession>
<evidence type="ECO:0000313" key="2">
    <source>
        <dbReference type="Proteomes" id="UP000222862"/>
    </source>
</evidence>
<comment type="caution">
    <text evidence="1">The sequence shown here is derived from an EMBL/GenBank/DDBJ whole genome shotgun (WGS) entry which is preliminary data.</text>
</comment>
<gene>
    <name evidence="1" type="ORF">RN96_10550</name>
</gene>
<sequence>MNLDCIRDILLEVEEKLFISVERNVKWGGEGYYPYDDFEIIVSSHLSSHNDLKYLSKYSPDKIEENSVILSKYGFLKEHINLVNRYELTPEGHLFLADIKNDENWLKIKEISDKIGFSSLDSIKEIISYLRKSLINDCFITHI</sequence>
<protein>
    <recommendedName>
        <fullName evidence="3">DUF2513 domain-containing protein</fullName>
    </recommendedName>
</protein>
<dbReference type="RefSeq" id="WP_098703378.1">
    <property type="nucleotide sequence ID" value="NZ_NJGI01000005.1"/>
</dbReference>